<dbReference type="Proteomes" id="UP000054485">
    <property type="component" value="Unassembled WGS sequence"/>
</dbReference>
<dbReference type="HOGENOM" id="CLU_2656127_0_0_1"/>
<dbReference type="AlphaFoldDB" id="A0A0D0B8M1"/>
<evidence type="ECO:0000313" key="1">
    <source>
        <dbReference type="EMBL" id="KIK42737.1"/>
    </source>
</evidence>
<reference evidence="2" key="2">
    <citation type="submission" date="2015-01" db="EMBL/GenBank/DDBJ databases">
        <title>Evolutionary Origins and Diversification of the Mycorrhizal Mutualists.</title>
        <authorList>
            <consortium name="DOE Joint Genome Institute"/>
            <consortium name="Mycorrhizal Genomics Consortium"/>
            <person name="Kohler A."/>
            <person name="Kuo A."/>
            <person name="Nagy L.G."/>
            <person name="Floudas D."/>
            <person name="Copeland A."/>
            <person name="Barry K.W."/>
            <person name="Cichocki N."/>
            <person name="Veneault-Fourrey C."/>
            <person name="LaButti K."/>
            <person name="Lindquist E.A."/>
            <person name="Lipzen A."/>
            <person name="Lundell T."/>
            <person name="Morin E."/>
            <person name="Murat C."/>
            <person name="Riley R."/>
            <person name="Ohm R."/>
            <person name="Sun H."/>
            <person name="Tunlid A."/>
            <person name="Henrissat B."/>
            <person name="Grigoriev I.V."/>
            <person name="Hibbett D.S."/>
            <person name="Martin F."/>
        </authorList>
    </citation>
    <scope>NUCLEOTIDE SEQUENCE [LARGE SCALE GENOMIC DNA]</scope>
    <source>
        <strain evidence="2">UH-Slu-Lm8-n1</strain>
    </source>
</reference>
<dbReference type="EMBL" id="KN835230">
    <property type="protein sequence ID" value="KIK42737.1"/>
    <property type="molecule type" value="Genomic_DNA"/>
</dbReference>
<name>A0A0D0B8M1_9AGAM</name>
<keyword evidence="2" id="KW-1185">Reference proteome</keyword>
<gene>
    <name evidence="1" type="ORF">CY34DRAFT_754092</name>
</gene>
<reference evidence="1 2" key="1">
    <citation type="submission" date="2014-04" db="EMBL/GenBank/DDBJ databases">
        <authorList>
            <consortium name="DOE Joint Genome Institute"/>
            <person name="Kuo A."/>
            <person name="Ruytinx J."/>
            <person name="Rineau F."/>
            <person name="Colpaert J."/>
            <person name="Kohler A."/>
            <person name="Nagy L.G."/>
            <person name="Floudas D."/>
            <person name="Copeland A."/>
            <person name="Barry K.W."/>
            <person name="Cichocki N."/>
            <person name="Veneault-Fourrey C."/>
            <person name="LaButti K."/>
            <person name="Lindquist E.A."/>
            <person name="Lipzen A."/>
            <person name="Lundell T."/>
            <person name="Morin E."/>
            <person name="Murat C."/>
            <person name="Sun H."/>
            <person name="Tunlid A."/>
            <person name="Henrissat B."/>
            <person name="Grigoriev I.V."/>
            <person name="Hibbett D.S."/>
            <person name="Martin F."/>
            <person name="Nordberg H.P."/>
            <person name="Cantor M.N."/>
            <person name="Hua S.X."/>
        </authorList>
    </citation>
    <scope>NUCLEOTIDE SEQUENCE [LARGE SCALE GENOMIC DNA]</scope>
    <source>
        <strain evidence="1 2">UH-Slu-Lm8-n1</strain>
    </source>
</reference>
<accession>A0A0D0B8M1</accession>
<proteinExistence type="predicted"/>
<sequence length="76" mass="8426">MLKTPPGNWSFLNGCHATNPNLATNCKSFLAHFLNPGRQNCPFNSRRYTGIFSCSHNTHVTPFNVLACSDAMEINP</sequence>
<organism evidence="1 2">
    <name type="scientific">Suillus luteus UH-Slu-Lm8-n1</name>
    <dbReference type="NCBI Taxonomy" id="930992"/>
    <lineage>
        <taxon>Eukaryota</taxon>
        <taxon>Fungi</taxon>
        <taxon>Dikarya</taxon>
        <taxon>Basidiomycota</taxon>
        <taxon>Agaricomycotina</taxon>
        <taxon>Agaricomycetes</taxon>
        <taxon>Agaricomycetidae</taxon>
        <taxon>Boletales</taxon>
        <taxon>Suillineae</taxon>
        <taxon>Suillaceae</taxon>
        <taxon>Suillus</taxon>
    </lineage>
</organism>
<evidence type="ECO:0000313" key="2">
    <source>
        <dbReference type="Proteomes" id="UP000054485"/>
    </source>
</evidence>
<dbReference type="InParanoid" id="A0A0D0B8M1"/>
<protein>
    <submittedName>
        <fullName evidence="1">Uncharacterized protein</fullName>
    </submittedName>
</protein>